<gene>
    <name evidence="1" type="ORF">BJ987_005680</name>
</gene>
<reference evidence="1 2" key="1">
    <citation type="submission" date="2021-03" db="EMBL/GenBank/DDBJ databases">
        <title>Sequencing the genomes of 1000 actinobacteria strains.</title>
        <authorList>
            <person name="Klenk H.-P."/>
        </authorList>
    </citation>
    <scope>NUCLEOTIDE SEQUENCE [LARGE SCALE GENOMIC DNA]</scope>
    <source>
        <strain evidence="1 2">DSM 45516</strain>
    </source>
</reference>
<sequence length="172" mass="19912">MDQVSAFVDAFVANGPRPELATELQLFAPLIGSWDLRVFEYDADDSVTETTAEWHFSWALDGHAVADVWISPRRADRGAGTEGEWGLSLRFYDPKIQAWRSTWHGPMRGWVIPFLGQRTEEGIELRAQQDGVTHRWIFSHLTAESFRWRREEIGRDETVRLRQRFEAHRTGA</sequence>
<organism evidence="1 2">
    <name type="scientific">Nocardia goodfellowii</name>
    <dbReference type="NCBI Taxonomy" id="882446"/>
    <lineage>
        <taxon>Bacteria</taxon>
        <taxon>Bacillati</taxon>
        <taxon>Actinomycetota</taxon>
        <taxon>Actinomycetes</taxon>
        <taxon>Mycobacteriales</taxon>
        <taxon>Nocardiaceae</taxon>
        <taxon>Nocardia</taxon>
    </lineage>
</organism>
<evidence type="ECO:0000313" key="2">
    <source>
        <dbReference type="Proteomes" id="UP001519325"/>
    </source>
</evidence>
<dbReference type="EMBL" id="JAGGMR010000001">
    <property type="protein sequence ID" value="MBP2192779.1"/>
    <property type="molecule type" value="Genomic_DNA"/>
</dbReference>
<proteinExistence type="predicted"/>
<keyword evidence="2" id="KW-1185">Reference proteome</keyword>
<dbReference type="Proteomes" id="UP001519325">
    <property type="component" value="Unassembled WGS sequence"/>
</dbReference>
<protein>
    <recommendedName>
        <fullName evidence="3">SRPBCC family protein</fullName>
    </recommendedName>
</protein>
<dbReference type="RefSeq" id="WP_209895877.1">
    <property type="nucleotide sequence ID" value="NZ_JAGGMR010000001.1"/>
</dbReference>
<accession>A0ABS4QM46</accession>
<name>A0ABS4QM46_9NOCA</name>
<comment type="caution">
    <text evidence="1">The sequence shown here is derived from an EMBL/GenBank/DDBJ whole genome shotgun (WGS) entry which is preliminary data.</text>
</comment>
<evidence type="ECO:0000313" key="1">
    <source>
        <dbReference type="EMBL" id="MBP2192779.1"/>
    </source>
</evidence>
<evidence type="ECO:0008006" key="3">
    <source>
        <dbReference type="Google" id="ProtNLM"/>
    </source>
</evidence>